<name>A0A1H0USS7_9MICO</name>
<comment type="catalytic activity">
    <reaction evidence="6 7">
        <text>cytidine(34) in tRNA(Ile2) + L-lysine + ATP = lysidine(34) in tRNA(Ile2) + AMP + diphosphate + H(+)</text>
        <dbReference type="Rhea" id="RHEA:43744"/>
        <dbReference type="Rhea" id="RHEA-COMP:10625"/>
        <dbReference type="Rhea" id="RHEA-COMP:10670"/>
        <dbReference type="ChEBI" id="CHEBI:15378"/>
        <dbReference type="ChEBI" id="CHEBI:30616"/>
        <dbReference type="ChEBI" id="CHEBI:32551"/>
        <dbReference type="ChEBI" id="CHEBI:33019"/>
        <dbReference type="ChEBI" id="CHEBI:82748"/>
        <dbReference type="ChEBI" id="CHEBI:83665"/>
        <dbReference type="ChEBI" id="CHEBI:456215"/>
        <dbReference type="EC" id="6.3.4.19"/>
    </reaction>
</comment>
<dbReference type="Proteomes" id="UP000199077">
    <property type="component" value="Chromosome I"/>
</dbReference>
<organism evidence="11 12">
    <name type="scientific">Pedococcus dokdonensis</name>
    <dbReference type="NCBI Taxonomy" id="443156"/>
    <lineage>
        <taxon>Bacteria</taxon>
        <taxon>Bacillati</taxon>
        <taxon>Actinomycetota</taxon>
        <taxon>Actinomycetes</taxon>
        <taxon>Micrococcales</taxon>
        <taxon>Intrasporangiaceae</taxon>
        <taxon>Pedococcus</taxon>
    </lineage>
</organism>
<dbReference type="HAMAP" id="MF_01161">
    <property type="entry name" value="tRNA_Ile_lys_synt"/>
    <property type="match status" value="1"/>
</dbReference>
<dbReference type="GO" id="GO:0005524">
    <property type="term" value="F:ATP binding"/>
    <property type="evidence" value="ECO:0007669"/>
    <property type="project" value="UniProtKB-UniRule"/>
</dbReference>
<evidence type="ECO:0000259" key="9">
    <source>
        <dbReference type="Pfam" id="PF01171"/>
    </source>
</evidence>
<comment type="function">
    <text evidence="7">Ligates lysine onto the cytidine present at position 34 of the AUA codon-specific tRNA(Ile) that contains the anticodon CAU, in an ATP-dependent manner. Cytidine is converted to lysidine, thus changing the amino acid specificity of the tRNA from methionine to isoleucine.</text>
</comment>
<sequence length="345" mass="36554">MTGPHPATAAVRVAVRAQLEEFPADQLVLVACSGGADSLALAEAAAFVADHTQRRMGAVVVDHQLFEGSERVAGSVASQCRDLGLDPVVVERVVVTGPGGPESAARDARYAAFDRVARATGAVAVLLGHTRDDQAEQVLLGLVRGAGARSLSGMPRTRDRYRRPLLGLSREQTRAACTAEQLTWWDDPMNDDPGYLRVRARRALVDLERDLGPGVAAALARSADQLREDADHLDALADAALATLGDGPWPVGDLAALPRPVRTRVWRRLAVVAGAPAGQVSTRHTEACDALLTRWHGQGPVSLPGPLEVTRADGRVSIAPPARVEWPRTGTPDSHPATRADDKGV</sequence>
<evidence type="ECO:0000256" key="7">
    <source>
        <dbReference type="HAMAP-Rule" id="MF_01161"/>
    </source>
</evidence>
<keyword evidence="1 7" id="KW-0963">Cytoplasm</keyword>
<dbReference type="NCBIfam" id="TIGR02432">
    <property type="entry name" value="lysidine_TilS_N"/>
    <property type="match status" value="1"/>
</dbReference>
<evidence type="ECO:0000256" key="5">
    <source>
        <dbReference type="ARBA" id="ARBA00022840"/>
    </source>
</evidence>
<dbReference type="CDD" id="cd01992">
    <property type="entry name" value="TilS_N"/>
    <property type="match status" value="1"/>
</dbReference>
<dbReference type="Pfam" id="PF09179">
    <property type="entry name" value="TilS"/>
    <property type="match status" value="1"/>
</dbReference>
<dbReference type="InterPro" id="IPR012795">
    <property type="entry name" value="tRNA_Ile_lys_synt_N"/>
</dbReference>
<comment type="subcellular location">
    <subcellularLocation>
        <location evidence="7">Cytoplasm</location>
    </subcellularLocation>
</comment>
<dbReference type="EC" id="6.3.4.19" evidence="7"/>
<dbReference type="InterPro" id="IPR015262">
    <property type="entry name" value="tRNA_Ile_lys_synt_subst-bd"/>
</dbReference>
<evidence type="ECO:0000313" key="11">
    <source>
        <dbReference type="EMBL" id="SDP69264.1"/>
    </source>
</evidence>
<keyword evidence="3 7" id="KW-0819">tRNA processing</keyword>
<keyword evidence="2 7" id="KW-0436">Ligase</keyword>
<dbReference type="PANTHER" id="PTHR43033:SF1">
    <property type="entry name" value="TRNA(ILE)-LYSIDINE SYNTHASE-RELATED"/>
    <property type="match status" value="1"/>
</dbReference>
<dbReference type="Gene3D" id="3.40.50.620">
    <property type="entry name" value="HUPs"/>
    <property type="match status" value="1"/>
</dbReference>
<dbReference type="OrthoDB" id="5244702at2"/>
<dbReference type="InterPro" id="IPR011063">
    <property type="entry name" value="TilS/TtcA_N"/>
</dbReference>
<comment type="similarity">
    <text evidence="7">Belongs to the tRNA(Ile)-lysidine synthase family.</text>
</comment>
<dbReference type="GO" id="GO:0006400">
    <property type="term" value="P:tRNA modification"/>
    <property type="evidence" value="ECO:0007669"/>
    <property type="project" value="UniProtKB-UniRule"/>
</dbReference>
<protein>
    <recommendedName>
        <fullName evidence="7">tRNA(Ile)-lysidine synthase</fullName>
        <ecNumber evidence="7">6.3.4.19</ecNumber>
    </recommendedName>
    <alternativeName>
        <fullName evidence="7">tRNA(Ile)-2-lysyl-cytidine synthase</fullName>
    </alternativeName>
    <alternativeName>
        <fullName evidence="7">tRNA(Ile)-lysidine synthetase</fullName>
    </alternativeName>
</protein>
<keyword evidence="5 7" id="KW-0067">ATP-binding</keyword>
<dbReference type="InterPro" id="IPR014729">
    <property type="entry name" value="Rossmann-like_a/b/a_fold"/>
</dbReference>
<keyword evidence="12" id="KW-1185">Reference proteome</keyword>
<evidence type="ECO:0000313" key="12">
    <source>
        <dbReference type="Proteomes" id="UP000199077"/>
    </source>
</evidence>
<dbReference type="SUPFAM" id="SSF82829">
    <property type="entry name" value="MesJ substrate recognition domain-like"/>
    <property type="match status" value="1"/>
</dbReference>
<dbReference type="EMBL" id="LT629711">
    <property type="protein sequence ID" value="SDP69264.1"/>
    <property type="molecule type" value="Genomic_DNA"/>
</dbReference>
<evidence type="ECO:0000256" key="2">
    <source>
        <dbReference type="ARBA" id="ARBA00022598"/>
    </source>
</evidence>
<dbReference type="GO" id="GO:0005737">
    <property type="term" value="C:cytoplasm"/>
    <property type="evidence" value="ECO:0007669"/>
    <property type="project" value="UniProtKB-SubCell"/>
</dbReference>
<feature type="region of interest" description="Disordered" evidence="8">
    <location>
        <begin position="319"/>
        <end position="345"/>
    </location>
</feature>
<dbReference type="PANTHER" id="PTHR43033">
    <property type="entry name" value="TRNA(ILE)-LYSIDINE SYNTHASE-RELATED"/>
    <property type="match status" value="1"/>
</dbReference>
<reference evidence="12" key="1">
    <citation type="submission" date="2016-10" db="EMBL/GenBank/DDBJ databases">
        <authorList>
            <person name="Varghese N."/>
            <person name="Submissions S."/>
        </authorList>
    </citation>
    <scope>NUCLEOTIDE SEQUENCE [LARGE SCALE GENOMIC DNA]</scope>
    <source>
        <strain evidence="12">DSM 22329</strain>
    </source>
</reference>
<dbReference type="SUPFAM" id="SSF52402">
    <property type="entry name" value="Adenine nucleotide alpha hydrolases-like"/>
    <property type="match status" value="1"/>
</dbReference>
<dbReference type="RefSeq" id="WP_091788376.1">
    <property type="nucleotide sequence ID" value="NZ_LT629711.1"/>
</dbReference>
<evidence type="ECO:0000256" key="6">
    <source>
        <dbReference type="ARBA" id="ARBA00048539"/>
    </source>
</evidence>
<dbReference type="Pfam" id="PF01171">
    <property type="entry name" value="ATP_bind_3"/>
    <property type="match status" value="1"/>
</dbReference>
<evidence type="ECO:0000256" key="4">
    <source>
        <dbReference type="ARBA" id="ARBA00022741"/>
    </source>
</evidence>
<dbReference type="GO" id="GO:0032267">
    <property type="term" value="F:tRNA(Ile)-lysidine synthase activity"/>
    <property type="evidence" value="ECO:0007669"/>
    <property type="project" value="UniProtKB-EC"/>
</dbReference>
<evidence type="ECO:0000259" key="10">
    <source>
        <dbReference type="Pfam" id="PF09179"/>
    </source>
</evidence>
<feature type="domain" description="tRNA(Ile)-lysidine/2-thiocytidine synthase N-terminal" evidence="9">
    <location>
        <begin position="28"/>
        <end position="202"/>
    </location>
</feature>
<feature type="binding site" evidence="7">
    <location>
        <begin position="33"/>
        <end position="38"/>
    </location>
    <ligand>
        <name>ATP</name>
        <dbReference type="ChEBI" id="CHEBI:30616"/>
    </ligand>
</feature>
<accession>A0A1H0USS7</accession>
<evidence type="ECO:0000256" key="3">
    <source>
        <dbReference type="ARBA" id="ARBA00022694"/>
    </source>
</evidence>
<evidence type="ECO:0000256" key="8">
    <source>
        <dbReference type="SAM" id="MobiDB-lite"/>
    </source>
</evidence>
<dbReference type="AlphaFoldDB" id="A0A1H0USS7"/>
<dbReference type="STRING" id="443156.SAMN04489867_3489"/>
<dbReference type="InterPro" id="IPR012094">
    <property type="entry name" value="tRNA_Ile_lys_synt"/>
</dbReference>
<feature type="domain" description="tRNA(Ile)-lysidine synthase substrate-binding" evidence="10">
    <location>
        <begin position="251"/>
        <end position="316"/>
    </location>
</feature>
<keyword evidence="4 7" id="KW-0547">Nucleotide-binding</keyword>
<comment type="domain">
    <text evidence="7">The N-terminal region contains the highly conserved SGGXDS motif, predicted to be a P-loop motif involved in ATP binding.</text>
</comment>
<feature type="compositionally biased region" description="Basic and acidic residues" evidence="8">
    <location>
        <begin position="336"/>
        <end position="345"/>
    </location>
</feature>
<proteinExistence type="inferred from homology"/>
<evidence type="ECO:0000256" key="1">
    <source>
        <dbReference type="ARBA" id="ARBA00022490"/>
    </source>
</evidence>
<gene>
    <name evidence="7" type="primary">tilS</name>
    <name evidence="11" type="ORF">SAMN04489867_3489</name>
</gene>